<evidence type="ECO:0000313" key="2">
    <source>
        <dbReference type="Proteomes" id="UP001227268"/>
    </source>
</evidence>
<reference evidence="1" key="1">
    <citation type="submission" date="2023-04" db="EMBL/GenBank/DDBJ databases">
        <title>Draft Genome sequencing of Naganishia species isolated from polar environments using Oxford Nanopore Technology.</title>
        <authorList>
            <person name="Leo P."/>
            <person name="Venkateswaran K."/>
        </authorList>
    </citation>
    <scope>NUCLEOTIDE SEQUENCE</scope>
    <source>
        <strain evidence="1">MNA-CCFEE 5423</strain>
    </source>
</reference>
<proteinExistence type="predicted"/>
<dbReference type="EMBL" id="JASBWT010000011">
    <property type="protein sequence ID" value="KAJ9100458.1"/>
    <property type="molecule type" value="Genomic_DNA"/>
</dbReference>
<protein>
    <submittedName>
        <fullName evidence="1">Uncharacterized protein</fullName>
    </submittedName>
</protein>
<name>A0ACC2VMZ9_9TREE</name>
<dbReference type="Proteomes" id="UP001227268">
    <property type="component" value="Unassembled WGS sequence"/>
</dbReference>
<sequence length="120" mass="13633">MSSGFSFWKKEVNKHVPIYRVTVSDDVEDGQVMVKFVVLYQGINEWTVEFSVLAEWSEHGKLLIHATEQTIEDQDVIQNTGAVVVRLVSGGTQRETPLYAPFVNMGRLIFAGLKRVYEVK</sequence>
<evidence type="ECO:0000313" key="1">
    <source>
        <dbReference type="EMBL" id="KAJ9100458.1"/>
    </source>
</evidence>
<keyword evidence="2" id="KW-1185">Reference proteome</keyword>
<gene>
    <name evidence="1" type="ORF">QFC21_003496</name>
</gene>
<comment type="caution">
    <text evidence="1">The sequence shown here is derived from an EMBL/GenBank/DDBJ whole genome shotgun (WGS) entry which is preliminary data.</text>
</comment>
<accession>A0ACC2VMZ9</accession>
<organism evidence="1 2">
    <name type="scientific">Naganishia friedmannii</name>
    <dbReference type="NCBI Taxonomy" id="89922"/>
    <lineage>
        <taxon>Eukaryota</taxon>
        <taxon>Fungi</taxon>
        <taxon>Dikarya</taxon>
        <taxon>Basidiomycota</taxon>
        <taxon>Agaricomycotina</taxon>
        <taxon>Tremellomycetes</taxon>
        <taxon>Filobasidiales</taxon>
        <taxon>Filobasidiaceae</taxon>
        <taxon>Naganishia</taxon>
    </lineage>
</organism>